<dbReference type="EMBL" id="HG934468">
    <property type="protein sequence ID" value="CDN31814.1"/>
    <property type="molecule type" value="Genomic_DNA"/>
</dbReference>
<dbReference type="Pfam" id="PF20186">
    <property type="entry name" value="DUF6549"/>
    <property type="match status" value="1"/>
</dbReference>
<keyword evidence="3" id="KW-1185">Reference proteome</keyword>
<protein>
    <submittedName>
        <fullName evidence="2">Uncharacterized protein</fullName>
    </submittedName>
</protein>
<dbReference type="eggNOG" id="ENOG5033XHR">
    <property type="taxonomic scope" value="Bacteria"/>
</dbReference>
<evidence type="ECO:0000313" key="2">
    <source>
        <dbReference type="EMBL" id="CDN31814.1"/>
    </source>
</evidence>
<keyword evidence="1" id="KW-0812">Transmembrane</keyword>
<evidence type="ECO:0000256" key="1">
    <source>
        <dbReference type="SAM" id="Phobius"/>
    </source>
</evidence>
<dbReference type="HOGENOM" id="CLU_098278_0_0_10"/>
<feature type="transmembrane region" description="Helical" evidence="1">
    <location>
        <begin position="12"/>
        <end position="33"/>
    </location>
</feature>
<proteinExistence type="predicted"/>
<dbReference type="KEGG" id="rbc:BN938_1734"/>
<dbReference type="Proteomes" id="UP000027616">
    <property type="component" value="Chromosome I"/>
</dbReference>
<dbReference type="STRING" id="1433126.BN938_1734"/>
<gene>
    <name evidence="2" type="ORF">BN938_1734</name>
</gene>
<keyword evidence="1" id="KW-0472">Membrane</keyword>
<name>A0A060RDH7_9BACT</name>
<keyword evidence="1" id="KW-1133">Transmembrane helix</keyword>
<accession>A0A060RDH7</accession>
<dbReference type="InterPro" id="IPR046679">
    <property type="entry name" value="DUF6549"/>
</dbReference>
<organism evidence="2 3">
    <name type="scientific">Mucinivorans hirudinis</name>
    <dbReference type="NCBI Taxonomy" id="1433126"/>
    <lineage>
        <taxon>Bacteria</taxon>
        <taxon>Pseudomonadati</taxon>
        <taxon>Bacteroidota</taxon>
        <taxon>Bacteroidia</taxon>
        <taxon>Bacteroidales</taxon>
        <taxon>Rikenellaceae</taxon>
        <taxon>Mucinivorans</taxon>
    </lineage>
</organism>
<sequence>MNLFGLFLKLPLMSKIKIAGIIVIILLGVAVWLQQKRIVAIRQERDRYQLNNDALLSDMRQWQIDSATMATDVKRLLMSSDEFEYYRAEDVAKIKQMGIKIKNLESAAKHQLEVNAPIAAQIRDSIIIRDTVPVVIKSVSMNTPYLKLAGTIENESLVGSIHLPVTLRQAVWVEYKRRWLFWKKVKAVHQTITSDNPHVEITYSEYIHIAK</sequence>
<reference evidence="2 3" key="1">
    <citation type="journal article" date="2015" name="Genome Announc.">
        <title>Complete Genome Sequence of the Novel Leech Symbiont Mucinivorans hirudinis M3T.</title>
        <authorList>
            <person name="Nelson M.C."/>
            <person name="Bomar L."/>
            <person name="Graf J."/>
        </authorList>
    </citation>
    <scope>NUCLEOTIDE SEQUENCE [LARGE SCALE GENOMIC DNA]</scope>
    <source>
        <strain evidence="3">M3</strain>
    </source>
</reference>
<dbReference type="AlphaFoldDB" id="A0A060RDH7"/>
<evidence type="ECO:0000313" key="3">
    <source>
        <dbReference type="Proteomes" id="UP000027616"/>
    </source>
</evidence>